<evidence type="ECO:0000256" key="3">
    <source>
        <dbReference type="ARBA" id="ARBA00022722"/>
    </source>
</evidence>
<dbReference type="CDD" id="cd00840">
    <property type="entry name" value="MPP_Mre11_N"/>
    <property type="match status" value="1"/>
</dbReference>
<dbReference type="PANTHER" id="PTHR30337">
    <property type="entry name" value="COMPONENT OF ATP-DEPENDENT DSDNA EXONUCLEASE"/>
    <property type="match status" value="1"/>
</dbReference>
<dbReference type="GO" id="GO:0004519">
    <property type="term" value="F:endonuclease activity"/>
    <property type="evidence" value="ECO:0007669"/>
    <property type="project" value="UniProtKB-KW"/>
</dbReference>
<gene>
    <name evidence="6" type="primary">sbcD</name>
    <name evidence="8" type="ORF">COY37_08165</name>
</gene>
<dbReference type="GO" id="GO:0006260">
    <property type="term" value="P:DNA replication"/>
    <property type="evidence" value="ECO:0007669"/>
    <property type="project" value="UniProtKB-KW"/>
</dbReference>
<dbReference type="InterPro" id="IPR029052">
    <property type="entry name" value="Metallo-depent_PP-like"/>
</dbReference>
<dbReference type="Proteomes" id="UP000230956">
    <property type="component" value="Unassembled WGS sequence"/>
</dbReference>
<reference evidence="9" key="1">
    <citation type="submission" date="2017-09" db="EMBL/GenBank/DDBJ databases">
        <title>Depth-based differentiation of microbial function through sediment-hosted aquifers and enrichment of novel symbionts in the deep terrestrial subsurface.</title>
        <authorList>
            <person name="Probst A.J."/>
            <person name="Ladd B."/>
            <person name="Jarett J.K."/>
            <person name="Geller-Mcgrath D.E."/>
            <person name="Sieber C.M.K."/>
            <person name="Emerson J.B."/>
            <person name="Anantharaman K."/>
            <person name="Thomas B.C."/>
            <person name="Malmstrom R."/>
            <person name="Stieglmeier M."/>
            <person name="Klingl A."/>
            <person name="Woyke T."/>
            <person name="Ryan C.M."/>
            <person name="Banfield J.F."/>
        </authorList>
    </citation>
    <scope>NUCLEOTIDE SEQUENCE [LARGE SCALE GENOMIC DNA]</scope>
</reference>
<comment type="caution">
    <text evidence="8">The sequence shown here is derived from an EMBL/GenBank/DDBJ whole genome shotgun (WGS) entry which is preliminary data.</text>
</comment>
<keyword evidence="6" id="KW-0255">Endonuclease</keyword>
<evidence type="ECO:0000256" key="4">
    <source>
        <dbReference type="ARBA" id="ARBA00022801"/>
    </source>
</evidence>
<proteinExistence type="inferred from homology"/>
<comment type="similarity">
    <text evidence="1 6">Belongs to the SbcD family.</text>
</comment>
<keyword evidence="4 6" id="KW-0378">Hydrolase</keyword>
<dbReference type="AlphaFoldDB" id="A0A2M7T6L9"/>
<dbReference type="GO" id="GO:0008408">
    <property type="term" value="F:3'-5' exonuclease activity"/>
    <property type="evidence" value="ECO:0007669"/>
    <property type="project" value="InterPro"/>
</dbReference>
<dbReference type="SUPFAM" id="SSF56300">
    <property type="entry name" value="Metallo-dependent phosphatases"/>
    <property type="match status" value="1"/>
</dbReference>
<dbReference type="InterPro" id="IPR004843">
    <property type="entry name" value="Calcineurin-like_PHP"/>
</dbReference>
<keyword evidence="3 6" id="KW-0540">Nuclease</keyword>
<sequence>MVMTKSSSTKQQAHGIKVIHFADLHLGVENYGRVDSKTGLNQRVIDFLKSLNFLVSFAIENNVALVVFAGDAFRNQKPNPTLQREFARAIRRLTKEDIKVVLLVGNHDLPNMDKQAHSMAVYNALETDNVIVASLAELLTIETKQGAVQVATIPHFSRSQLVAKLKEDDVESKNKTLTELNELITQKIERFVSILAADIDQTLPAILTAHVSISSAKVGNEERSILAGNEVTLLSSVLQRPEFDYIALGHIHKFQDLSRGAYPHLVYSGSIDRVDFGEEKEDKGFCLINLVRGATTYEFVKTPARRFVTLDIECKSDDPTAEICSLCEKHDLGDCVVRVRVKVPAKLKEQVRKDEIVEALSGAYFIAYIAVEATGEETRTRNPHLTESQTPAKALTEYIKTRDDLLERQAELTEYGQKLIDELMQRKA</sequence>
<keyword evidence="5 6" id="KW-0269">Exonuclease</keyword>
<dbReference type="EMBL" id="PFNG01000193">
    <property type="protein sequence ID" value="PIZ36638.1"/>
    <property type="molecule type" value="Genomic_DNA"/>
</dbReference>
<organism evidence="8 9">
    <name type="scientific">Candidatus Aquicultor secundus</name>
    <dbReference type="NCBI Taxonomy" id="1973895"/>
    <lineage>
        <taxon>Bacteria</taxon>
        <taxon>Bacillati</taxon>
        <taxon>Actinomycetota</taxon>
        <taxon>Candidatus Aquicultoria</taxon>
        <taxon>Candidatus Aquicultorales</taxon>
        <taxon>Candidatus Aquicultoraceae</taxon>
        <taxon>Candidatus Aquicultor</taxon>
    </lineage>
</organism>
<evidence type="ECO:0000256" key="1">
    <source>
        <dbReference type="ARBA" id="ARBA00010555"/>
    </source>
</evidence>
<dbReference type="RefSeq" id="WP_286677837.1">
    <property type="nucleotide sequence ID" value="NZ_MNXI01000039.1"/>
</dbReference>
<comment type="subunit">
    <text evidence="6">Heterodimer of SbcC and SbcD.</text>
</comment>
<evidence type="ECO:0000256" key="6">
    <source>
        <dbReference type="RuleBase" id="RU363069"/>
    </source>
</evidence>
<evidence type="ECO:0000313" key="8">
    <source>
        <dbReference type="EMBL" id="PIZ36638.1"/>
    </source>
</evidence>
<protein>
    <recommendedName>
        <fullName evidence="2 6">Nuclease SbcCD subunit D</fullName>
    </recommendedName>
</protein>
<dbReference type="Pfam" id="PF00149">
    <property type="entry name" value="Metallophos"/>
    <property type="match status" value="1"/>
</dbReference>
<keyword evidence="6" id="KW-0235">DNA replication</keyword>
<evidence type="ECO:0000256" key="5">
    <source>
        <dbReference type="ARBA" id="ARBA00022839"/>
    </source>
</evidence>
<dbReference type="InterPro" id="IPR041796">
    <property type="entry name" value="Mre11_N"/>
</dbReference>
<name>A0A2M7T6L9_9ACTN</name>
<evidence type="ECO:0000259" key="7">
    <source>
        <dbReference type="Pfam" id="PF00149"/>
    </source>
</evidence>
<evidence type="ECO:0000256" key="2">
    <source>
        <dbReference type="ARBA" id="ARBA00013365"/>
    </source>
</evidence>
<dbReference type="InterPro" id="IPR004593">
    <property type="entry name" value="SbcD"/>
</dbReference>
<dbReference type="GO" id="GO:0006310">
    <property type="term" value="P:DNA recombination"/>
    <property type="evidence" value="ECO:0007669"/>
    <property type="project" value="UniProtKB-KW"/>
</dbReference>
<keyword evidence="6" id="KW-0233">DNA recombination</keyword>
<dbReference type="NCBIfam" id="TIGR00619">
    <property type="entry name" value="sbcd"/>
    <property type="match status" value="1"/>
</dbReference>
<feature type="domain" description="Calcineurin-like phosphoesterase" evidence="7">
    <location>
        <begin position="16"/>
        <end position="253"/>
    </location>
</feature>
<accession>A0A2M7T6L9</accession>
<evidence type="ECO:0000313" key="9">
    <source>
        <dbReference type="Proteomes" id="UP000230956"/>
    </source>
</evidence>
<dbReference type="PANTHER" id="PTHR30337:SF0">
    <property type="entry name" value="NUCLEASE SBCCD SUBUNIT D"/>
    <property type="match status" value="1"/>
</dbReference>
<comment type="function">
    <text evidence="6">SbcCD cleaves DNA hairpin structures. These structures can inhibit DNA replication and are intermediates in certain DNA recombination reactions. The complex acts as a 3'-&gt;5' double strand exonuclease that can open hairpins. It also has a 5' single-strand endonuclease activity.</text>
</comment>
<dbReference type="Gene3D" id="3.60.21.10">
    <property type="match status" value="1"/>
</dbReference>
<dbReference type="InterPro" id="IPR050535">
    <property type="entry name" value="DNA_Repair-Maintenance_Comp"/>
</dbReference>